<dbReference type="OrthoDB" id="3731224at2"/>
<protein>
    <submittedName>
        <fullName evidence="2">Cation transport regulator ChaB</fullName>
    </submittedName>
</protein>
<dbReference type="RefSeq" id="WP_120326679.1">
    <property type="nucleotide sequence ID" value="NZ_RAQQ01000001.1"/>
</dbReference>
<evidence type="ECO:0000313" key="2">
    <source>
        <dbReference type="EMBL" id="RKF29439.1"/>
    </source>
</evidence>
<name>A0A420F932_9ACTN</name>
<dbReference type="SUPFAM" id="SSF140376">
    <property type="entry name" value="ChaB-like"/>
    <property type="match status" value="1"/>
</dbReference>
<dbReference type="Gene3D" id="1.10.1740.70">
    <property type="entry name" value="ChaB"/>
    <property type="match status" value="1"/>
</dbReference>
<dbReference type="Proteomes" id="UP000285744">
    <property type="component" value="Unassembled WGS sequence"/>
</dbReference>
<comment type="caution">
    <text evidence="2">The sequence shown here is derived from an EMBL/GenBank/DDBJ whole genome shotgun (WGS) entry which is preliminary data.</text>
</comment>
<dbReference type="AlphaFoldDB" id="A0A420F932"/>
<evidence type="ECO:0000256" key="1">
    <source>
        <dbReference type="SAM" id="MobiDB-lite"/>
    </source>
</evidence>
<feature type="region of interest" description="Disordered" evidence="1">
    <location>
        <begin position="45"/>
        <end position="105"/>
    </location>
</feature>
<sequence>MRPDVPSTVARSDDKAVRTYKKTLESAEETYGDGERAHRTAFASLKHTHEKVGDHWEPKEHPGPSDPQAELGTPASSSRPRDTAQGVDANASKGHLDEVARKVGIARPQDMAKDDLVRAIEKANARATSRARRRS</sequence>
<proteinExistence type="predicted"/>
<dbReference type="Pfam" id="PF06150">
    <property type="entry name" value="ChaB"/>
    <property type="match status" value="1"/>
</dbReference>
<dbReference type="EMBL" id="RAQQ01000001">
    <property type="protein sequence ID" value="RKF29439.1"/>
    <property type="molecule type" value="Genomic_DNA"/>
</dbReference>
<gene>
    <name evidence="2" type="ORF">D7I43_00685</name>
</gene>
<feature type="compositionally biased region" description="Basic and acidic residues" evidence="1">
    <location>
        <begin position="50"/>
        <end position="63"/>
    </location>
</feature>
<dbReference type="InterPro" id="IPR009317">
    <property type="entry name" value="ChaB"/>
</dbReference>
<evidence type="ECO:0000313" key="3">
    <source>
        <dbReference type="Proteomes" id="UP000285744"/>
    </source>
</evidence>
<accession>A0A420F932</accession>
<organism evidence="2 3">
    <name type="scientific">Micromonospora globbae</name>
    <dbReference type="NCBI Taxonomy" id="1894969"/>
    <lineage>
        <taxon>Bacteria</taxon>
        <taxon>Bacillati</taxon>
        <taxon>Actinomycetota</taxon>
        <taxon>Actinomycetes</taxon>
        <taxon>Micromonosporales</taxon>
        <taxon>Micromonosporaceae</taxon>
        <taxon>Micromonospora</taxon>
    </lineage>
</organism>
<reference evidence="2 3" key="1">
    <citation type="journal article" date="2018" name="Int. J. Syst. Evol. Microbiol.">
        <title>Micromonospora globbae sp. nov., an endophytic actinomycete isolated from roots of Globba winitii C. H. Wright.</title>
        <authorList>
            <person name="Kuncharoen N."/>
            <person name="Pittayakhajonwut P."/>
            <person name="Tanasupawat S."/>
        </authorList>
    </citation>
    <scope>NUCLEOTIDE SEQUENCE [LARGE SCALE GENOMIC DNA]</scope>
    <source>
        <strain evidence="2 3">WPS1-2</strain>
    </source>
</reference>
<dbReference type="InterPro" id="IPR037205">
    <property type="entry name" value="ChaB_sf"/>
</dbReference>